<organism evidence="2 4">
    <name type="scientific">Pseudomonas coronafaciens pv. coronafaciens</name>
    <dbReference type="NCBI Taxonomy" id="235275"/>
    <lineage>
        <taxon>Bacteria</taxon>
        <taxon>Pseudomonadati</taxon>
        <taxon>Pseudomonadota</taxon>
        <taxon>Gammaproteobacteria</taxon>
        <taxon>Pseudomonadales</taxon>
        <taxon>Pseudomonadaceae</taxon>
        <taxon>Pseudomonas</taxon>
        <taxon>Pseudomonas coronafaciens</taxon>
    </lineage>
</organism>
<evidence type="ECO:0000313" key="4">
    <source>
        <dbReference type="Proteomes" id="UP000423413"/>
    </source>
</evidence>
<dbReference type="RefSeq" id="WP_122355299.1">
    <property type="nucleotide sequence ID" value="NZ_CP046441.1"/>
</dbReference>
<gene>
    <name evidence="2" type="ORF">GMO17_13345</name>
    <name evidence="3" type="ORF">GMO17_13360</name>
</gene>
<evidence type="ECO:0000313" key="2">
    <source>
        <dbReference type="EMBL" id="QGT82099.1"/>
    </source>
</evidence>
<sequence length="110" mass="12797">MMDQNDKQTASLALEETPGKRKRGRPSTGQALSRAEIQRKYRERKNETCREIPGDPIEKNNLMIEQIRHLQEQVKDLELRLGREIIARKEADSRLEDERTIAKSRKKGNA</sequence>
<evidence type="ECO:0000256" key="1">
    <source>
        <dbReference type="SAM" id="MobiDB-lite"/>
    </source>
</evidence>
<dbReference type="Proteomes" id="UP000423413">
    <property type="component" value="Chromosome"/>
</dbReference>
<accession>A0AAE6QG96</accession>
<proteinExistence type="predicted"/>
<reference evidence="2 4" key="1">
    <citation type="submission" date="2019-11" db="EMBL/GenBank/DDBJ databases">
        <title>Complete genome sequence of Pseudomonas syringae pv. coronafaciens isolate B19001 originated in imported oat cereal.</title>
        <authorList>
            <person name="Kim S.M."/>
            <person name="Lee B.C."/>
            <person name="Seo S.J."/>
            <person name="Lee J.E."/>
            <person name="Choi N.J."/>
            <person name="Park J.H."/>
        </authorList>
    </citation>
    <scope>NUCLEOTIDE SEQUENCE [LARGE SCALE GENOMIC DNA]</scope>
    <source>
        <strain evidence="2 4">B19001</strain>
    </source>
</reference>
<dbReference type="EMBL" id="CP046441">
    <property type="protein sequence ID" value="QGT82102.1"/>
    <property type="molecule type" value="Genomic_DNA"/>
</dbReference>
<dbReference type="EMBL" id="CP046441">
    <property type="protein sequence ID" value="QGT82099.1"/>
    <property type="molecule type" value="Genomic_DNA"/>
</dbReference>
<name>A0AAE6QG96_9PSED</name>
<dbReference type="AlphaFoldDB" id="A0AAE6QG96"/>
<feature type="region of interest" description="Disordered" evidence="1">
    <location>
        <begin position="1"/>
        <end position="37"/>
    </location>
</feature>
<evidence type="ECO:0000313" key="3">
    <source>
        <dbReference type="EMBL" id="QGT82102.1"/>
    </source>
</evidence>
<protein>
    <submittedName>
        <fullName evidence="2">Uncharacterized protein</fullName>
    </submittedName>
</protein>